<evidence type="ECO:0000256" key="1">
    <source>
        <dbReference type="SAM" id="MobiDB-lite"/>
    </source>
</evidence>
<feature type="compositionally biased region" description="Low complexity" evidence="1">
    <location>
        <begin position="41"/>
        <end position="51"/>
    </location>
</feature>
<keyword evidence="3" id="KW-1185">Reference proteome</keyword>
<dbReference type="OrthoDB" id="678361at2"/>
<dbReference type="Proteomes" id="UP000192796">
    <property type="component" value="Unassembled WGS sequence"/>
</dbReference>
<reference evidence="2 3" key="1">
    <citation type="submission" date="2016-03" db="EMBL/GenBank/DDBJ databases">
        <title>Niastella vici sp. nov., isolated from farmland soil.</title>
        <authorList>
            <person name="Chen L."/>
            <person name="Wang D."/>
            <person name="Yang S."/>
            <person name="Wang G."/>
        </authorList>
    </citation>
    <scope>NUCLEOTIDE SEQUENCE [LARGE SCALE GENOMIC DNA]</scope>
    <source>
        <strain evidence="2 3">DJ57</strain>
    </source>
</reference>
<sequence length="174" mass="19105">MKKIVFAFLVVLQITGCAGNDQSNESSSKGAKTKDSKKGKANTTNTTTTTAAKAPNAPLDFIKSIPGSVDGCGEFFTYDSLKLKDEKYIFLSDMGDMAMIRIKGKDIVLKKSTRESKQINAISAVEVYYAVGYKVVLRKKEEKEVDRFYEYSGTIQITGKKIKTTIKVRGEGGC</sequence>
<feature type="region of interest" description="Disordered" evidence="1">
    <location>
        <begin position="20"/>
        <end position="51"/>
    </location>
</feature>
<name>A0A1V9G1H5_9BACT</name>
<dbReference type="EMBL" id="LVYD01000042">
    <property type="protein sequence ID" value="OQP64473.1"/>
    <property type="molecule type" value="Genomic_DNA"/>
</dbReference>
<comment type="caution">
    <text evidence="2">The sequence shown here is derived from an EMBL/GenBank/DDBJ whole genome shotgun (WGS) entry which is preliminary data.</text>
</comment>
<dbReference type="RefSeq" id="WP_081147092.1">
    <property type="nucleotide sequence ID" value="NZ_LVYD01000042.1"/>
</dbReference>
<evidence type="ECO:0000313" key="2">
    <source>
        <dbReference type="EMBL" id="OQP64473.1"/>
    </source>
</evidence>
<gene>
    <name evidence="2" type="ORF">A3860_21125</name>
</gene>
<organism evidence="2 3">
    <name type="scientific">Niastella vici</name>
    <dbReference type="NCBI Taxonomy" id="1703345"/>
    <lineage>
        <taxon>Bacteria</taxon>
        <taxon>Pseudomonadati</taxon>
        <taxon>Bacteroidota</taxon>
        <taxon>Chitinophagia</taxon>
        <taxon>Chitinophagales</taxon>
        <taxon>Chitinophagaceae</taxon>
        <taxon>Niastella</taxon>
    </lineage>
</organism>
<dbReference type="STRING" id="1703345.A3860_21125"/>
<proteinExistence type="predicted"/>
<protein>
    <submittedName>
        <fullName evidence="2">Uncharacterized protein</fullName>
    </submittedName>
</protein>
<accession>A0A1V9G1H5</accession>
<evidence type="ECO:0000313" key="3">
    <source>
        <dbReference type="Proteomes" id="UP000192796"/>
    </source>
</evidence>
<dbReference type="AlphaFoldDB" id="A0A1V9G1H5"/>